<dbReference type="AlphaFoldDB" id="A0A7C8M7M3"/>
<gene>
    <name evidence="2" type="ORF">BDV95DRAFT_580221</name>
</gene>
<evidence type="ECO:0000313" key="3">
    <source>
        <dbReference type="Proteomes" id="UP000481861"/>
    </source>
</evidence>
<proteinExistence type="predicted"/>
<dbReference type="EMBL" id="JAADJZ010000020">
    <property type="protein sequence ID" value="KAF2868083.1"/>
    <property type="molecule type" value="Genomic_DNA"/>
</dbReference>
<evidence type="ECO:0000256" key="1">
    <source>
        <dbReference type="SAM" id="MobiDB-lite"/>
    </source>
</evidence>
<name>A0A7C8M7M3_9PLEO</name>
<protein>
    <submittedName>
        <fullName evidence="2">Uncharacterized protein</fullName>
    </submittedName>
</protein>
<reference evidence="2 3" key="1">
    <citation type="submission" date="2020-01" db="EMBL/GenBank/DDBJ databases">
        <authorList>
            <consortium name="DOE Joint Genome Institute"/>
            <person name="Haridas S."/>
            <person name="Albert R."/>
            <person name="Binder M."/>
            <person name="Bloem J."/>
            <person name="Labutti K."/>
            <person name="Salamov A."/>
            <person name="Andreopoulos B."/>
            <person name="Baker S.E."/>
            <person name="Barry K."/>
            <person name="Bills G."/>
            <person name="Bluhm B.H."/>
            <person name="Cannon C."/>
            <person name="Castanera R."/>
            <person name="Culley D.E."/>
            <person name="Daum C."/>
            <person name="Ezra D."/>
            <person name="Gonzalez J.B."/>
            <person name="Henrissat B."/>
            <person name="Kuo A."/>
            <person name="Liang C."/>
            <person name="Lipzen A."/>
            <person name="Lutzoni F."/>
            <person name="Magnuson J."/>
            <person name="Mondo S."/>
            <person name="Nolan M."/>
            <person name="Ohm R."/>
            <person name="Pangilinan J."/>
            <person name="Park H.-J.H."/>
            <person name="Ramirez L."/>
            <person name="Alfaro M."/>
            <person name="Sun H."/>
            <person name="Tritt A."/>
            <person name="Yoshinaga Y."/>
            <person name="Zwiers L.-H.L."/>
            <person name="Turgeon B.G."/>
            <person name="Goodwin S.B."/>
            <person name="Spatafora J.W."/>
            <person name="Crous P.W."/>
            <person name="Grigoriev I.V."/>
        </authorList>
    </citation>
    <scope>NUCLEOTIDE SEQUENCE [LARGE SCALE GENOMIC DNA]</scope>
    <source>
        <strain evidence="2 3">CBS 611.86</strain>
    </source>
</reference>
<feature type="region of interest" description="Disordered" evidence="1">
    <location>
        <begin position="1"/>
        <end position="33"/>
    </location>
</feature>
<dbReference type="Proteomes" id="UP000481861">
    <property type="component" value="Unassembled WGS sequence"/>
</dbReference>
<keyword evidence="3" id="KW-1185">Reference proteome</keyword>
<accession>A0A7C8M7M3</accession>
<feature type="compositionally biased region" description="Basic and acidic residues" evidence="1">
    <location>
        <begin position="17"/>
        <end position="27"/>
    </location>
</feature>
<evidence type="ECO:0000313" key="2">
    <source>
        <dbReference type="EMBL" id="KAF2868083.1"/>
    </source>
</evidence>
<organism evidence="2 3">
    <name type="scientific">Massariosphaeria phaeospora</name>
    <dbReference type="NCBI Taxonomy" id="100035"/>
    <lineage>
        <taxon>Eukaryota</taxon>
        <taxon>Fungi</taxon>
        <taxon>Dikarya</taxon>
        <taxon>Ascomycota</taxon>
        <taxon>Pezizomycotina</taxon>
        <taxon>Dothideomycetes</taxon>
        <taxon>Pleosporomycetidae</taxon>
        <taxon>Pleosporales</taxon>
        <taxon>Pleosporales incertae sedis</taxon>
        <taxon>Massariosphaeria</taxon>
    </lineage>
</organism>
<comment type="caution">
    <text evidence="2">The sequence shown here is derived from an EMBL/GenBank/DDBJ whole genome shotgun (WGS) entry which is preliminary data.</text>
</comment>
<sequence length="151" mass="16600">MSFPFHPTPSKTNTRQTQDKTRKDKTQQLKATNFQIRTPPHLSASVVLPPATAPRQISEVQKRDLGIRNPAMRDAALVELGSACLAVNWALCMHRPCSAHEVCVFRWVFRLHRVPGEGGRTDCLVSSLDCGFTGTATIAIATDDVVSCSVR</sequence>